<evidence type="ECO:0000256" key="2">
    <source>
        <dbReference type="SAM" id="MobiDB-lite"/>
    </source>
</evidence>
<feature type="signal peptide" evidence="3">
    <location>
        <begin position="1"/>
        <end position="22"/>
    </location>
</feature>
<evidence type="ECO:0000256" key="3">
    <source>
        <dbReference type="SAM" id="SignalP"/>
    </source>
</evidence>
<evidence type="ECO:0000313" key="4">
    <source>
        <dbReference type="EMBL" id="MBC8579289.1"/>
    </source>
</evidence>
<dbReference type="EMBL" id="JACRSY010000009">
    <property type="protein sequence ID" value="MBC8579289.1"/>
    <property type="molecule type" value="Genomic_DNA"/>
</dbReference>
<dbReference type="RefSeq" id="WP_249332416.1">
    <property type="nucleotide sequence ID" value="NZ_JACRSY010000009.1"/>
</dbReference>
<comment type="caution">
    <text evidence="4">The sequence shown here is derived from an EMBL/GenBank/DDBJ whole genome shotgun (WGS) entry which is preliminary data.</text>
</comment>
<protein>
    <submittedName>
        <fullName evidence="4">Uncharacterized protein</fullName>
    </submittedName>
</protein>
<keyword evidence="5" id="KW-1185">Reference proteome</keyword>
<evidence type="ECO:0000313" key="5">
    <source>
        <dbReference type="Proteomes" id="UP000655830"/>
    </source>
</evidence>
<accession>A0A926EFD0</accession>
<feature type="coiled-coil region" evidence="1">
    <location>
        <begin position="46"/>
        <end position="73"/>
    </location>
</feature>
<dbReference type="AlphaFoldDB" id="A0A926EFD0"/>
<proteinExistence type="predicted"/>
<keyword evidence="1" id="KW-0175">Coiled coil</keyword>
<gene>
    <name evidence="4" type="ORF">H8718_07095</name>
</gene>
<feature type="region of interest" description="Disordered" evidence="2">
    <location>
        <begin position="80"/>
        <end position="99"/>
    </location>
</feature>
<keyword evidence="3" id="KW-0732">Signal</keyword>
<feature type="compositionally biased region" description="Basic and acidic residues" evidence="2">
    <location>
        <begin position="90"/>
        <end position="99"/>
    </location>
</feature>
<reference evidence="4" key="1">
    <citation type="submission" date="2020-08" db="EMBL/GenBank/DDBJ databases">
        <title>Genome public.</title>
        <authorList>
            <person name="Liu C."/>
            <person name="Sun Q."/>
        </authorList>
    </citation>
    <scope>NUCLEOTIDE SEQUENCE</scope>
    <source>
        <strain evidence="4">NSJ-12</strain>
    </source>
</reference>
<organism evidence="4 5">
    <name type="scientific">Zhenhengia yiwuensis</name>
    <dbReference type="NCBI Taxonomy" id="2763666"/>
    <lineage>
        <taxon>Bacteria</taxon>
        <taxon>Bacillati</taxon>
        <taxon>Bacillota</taxon>
        <taxon>Clostridia</taxon>
        <taxon>Lachnospirales</taxon>
        <taxon>Lachnospiraceae</taxon>
        <taxon>Zhenhengia</taxon>
    </lineage>
</organism>
<sequence length="399" mass="45082">MIRNLMKLGVLAAVTGFSLNFASQTINEMVIAVHKREKTIADAIIKQQVQEMLKEAEKEIEKVQEETKIEIKQEEVAIKPPLPQKPKKDKPKEEKVEEEKVEQVEVAEVQDEMIIEESEQTEVTVDGAATDANLDMTTYYALTKEDITYIGEYLVDHYFLFGYEYYQAETDPVRYARKKLASDMEDHVIGSIGDSLTLLRDMKSLNSATLTPLAENAHLLAAQFKETYKDVSSQGEEFARIYESVNSFMDTYLATLNKAEETFKMLEETTNKALVLPMLLKSMNQDLLPSVKDVLNEGFDLKEQTNKIYIEGLEADFLITPEEVMDIIENPYSILPNKVPPTTPNEPNTVVLEEEIQPPVTTTSKPAESDVLKESEVGHATHEEATNLQSEETLESEGN</sequence>
<feature type="region of interest" description="Disordered" evidence="2">
    <location>
        <begin position="355"/>
        <end position="399"/>
    </location>
</feature>
<feature type="compositionally biased region" description="Basic and acidic residues" evidence="2">
    <location>
        <begin position="367"/>
        <end position="385"/>
    </location>
</feature>
<name>A0A926EFD0_9FIRM</name>
<evidence type="ECO:0000256" key="1">
    <source>
        <dbReference type="SAM" id="Coils"/>
    </source>
</evidence>
<dbReference type="Proteomes" id="UP000655830">
    <property type="component" value="Unassembled WGS sequence"/>
</dbReference>
<feature type="chain" id="PRO_5038628620" evidence="3">
    <location>
        <begin position="23"/>
        <end position="399"/>
    </location>
</feature>